<reference evidence="2" key="1">
    <citation type="submission" date="2021-01" db="EMBL/GenBank/DDBJ databases">
        <authorList>
            <person name="Li R."/>
            <person name="Bekaert M."/>
        </authorList>
    </citation>
    <scope>NUCLEOTIDE SEQUENCE</scope>
    <source>
        <strain evidence="2">Farmed</strain>
    </source>
</reference>
<proteinExistence type="predicted"/>
<organism evidence="2 3">
    <name type="scientific">Acanthosepion pharaonis</name>
    <name type="common">Pharaoh cuttlefish</name>
    <name type="synonym">Sepia pharaonis</name>
    <dbReference type="NCBI Taxonomy" id="158019"/>
    <lineage>
        <taxon>Eukaryota</taxon>
        <taxon>Metazoa</taxon>
        <taxon>Spiralia</taxon>
        <taxon>Lophotrochozoa</taxon>
        <taxon>Mollusca</taxon>
        <taxon>Cephalopoda</taxon>
        <taxon>Coleoidea</taxon>
        <taxon>Decapodiformes</taxon>
        <taxon>Sepiida</taxon>
        <taxon>Sepiina</taxon>
        <taxon>Sepiidae</taxon>
        <taxon>Acanthosepion</taxon>
    </lineage>
</organism>
<evidence type="ECO:0000313" key="2">
    <source>
        <dbReference type="EMBL" id="CAE1225170.1"/>
    </source>
</evidence>
<dbReference type="Proteomes" id="UP000597762">
    <property type="component" value="Unassembled WGS sequence"/>
</dbReference>
<evidence type="ECO:0000256" key="1">
    <source>
        <dbReference type="SAM" id="Phobius"/>
    </source>
</evidence>
<accession>A0A812BHC4</accession>
<feature type="transmembrane region" description="Helical" evidence="1">
    <location>
        <begin position="123"/>
        <end position="142"/>
    </location>
</feature>
<sequence length="153" mass="17267">MWTRKLTLKTKDCIQTSSRPEDFLLTCPSLLISFLFILFCLSTSLSLAFSLFVTHSTSFSSFFFLSSSLYSVLFYLHSSLPSVCPLLLSAFSLLFSKPLFHYLPISSLLSSNLVFLLNLFNRLTTSSSLFFFLFTPLSFLLLSDEILVSSSCL</sequence>
<comment type="caution">
    <text evidence="2">The sequence shown here is derived from an EMBL/GenBank/DDBJ whole genome shotgun (WGS) entry which is preliminary data.</text>
</comment>
<feature type="transmembrane region" description="Helical" evidence="1">
    <location>
        <begin position="59"/>
        <end position="76"/>
    </location>
</feature>
<dbReference type="EMBL" id="CAHIKZ030000546">
    <property type="protein sequence ID" value="CAE1225170.1"/>
    <property type="molecule type" value="Genomic_DNA"/>
</dbReference>
<evidence type="ECO:0000313" key="3">
    <source>
        <dbReference type="Proteomes" id="UP000597762"/>
    </source>
</evidence>
<dbReference type="AlphaFoldDB" id="A0A812BHC4"/>
<keyword evidence="1" id="KW-0812">Transmembrane</keyword>
<name>A0A812BHC4_ACAPH</name>
<keyword evidence="1" id="KW-0472">Membrane</keyword>
<keyword evidence="1" id="KW-1133">Transmembrane helix</keyword>
<gene>
    <name evidence="2" type="ORF">SPHA_15644</name>
</gene>
<keyword evidence="3" id="KW-1185">Reference proteome</keyword>
<feature type="transmembrane region" description="Helical" evidence="1">
    <location>
        <begin position="29"/>
        <end position="53"/>
    </location>
</feature>
<protein>
    <submittedName>
        <fullName evidence="2">Uncharacterized protein</fullName>
    </submittedName>
</protein>